<evidence type="ECO:0000313" key="6">
    <source>
        <dbReference type="Proteomes" id="UP000774130"/>
    </source>
</evidence>
<evidence type="ECO:0000259" key="3">
    <source>
        <dbReference type="PROSITE" id="PS51099"/>
    </source>
</evidence>
<evidence type="ECO:0000256" key="1">
    <source>
        <dbReference type="ARBA" id="ARBA00023015"/>
    </source>
</evidence>
<dbReference type="Proteomes" id="UP000774130">
    <property type="component" value="Unassembled WGS sequence"/>
</dbReference>
<evidence type="ECO:0000313" key="5">
    <source>
        <dbReference type="EMBL" id="MBV7390668.1"/>
    </source>
</evidence>
<reference evidence="5 6" key="1">
    <citation type="submission" date="2021-06" db="EMBL/GenBank/DDBJ databases">
        <title>Enterococcus alishanensis sp. nov., a novel lactic acid bacterium isolated from fresh coffee beans.</title>
        <authorList>
            <person name="Chen Y.-S."/>
        </authorList>
    </citation>
    <scope>NUCLEOTIDE SEQUENCE [LARGE SCALE GENOMIC DNA]</scope>
    <source>
        <strain evidence="5 6">ALS3</strain>
    </source>
</reference>
<keyword evidence="2" id="KW-0804">Transcription</keyword>
<keyword evidence="1" id="KW-0805">Transcription regulation</keyword>
<gene>
    <name evidence="5" type="ORF">KUA55_08250</name>
</gene>
<dbReference type="PROSITE" id="PS51099">
    <property type="entry name" value="PTS_EIIB_TYPE_2"/>
    <property type="match status" value="1"/>
</dbReference>
<comment type="caution">
    <text evidence="5">The sequence shown here is derived from an EMBL/GenBank/DDBJ whole genome shotgun (WGS) entry which is preliminary data.</text>
</comment>
<dbReference type="PROSITE" id="PS51372">
    <property type="entry name" value="PRD_2"/>
    <property type="match status" value="1"/>
</dbReference>
<organism evidence="5 6">
    <name type="scientific">Enterococcus alishanensis</name>
    <dbReference type="NCBI Taxonomy" id="1303817"/>
    <lineage>
        <taxon>Bacteria</taxon>
        <taxon>Bacillati</taxon>
        <taxon>Bacillota</taxon>
        <taxon>Bacilli</taxon>
        <taxon>Lactobacillales</taxon>
        <taxon>Enterococcaceae</taxon>
        <taxon>Enterococcus</taxon>
    </lineage>
</organism>
<dbReference type="Pfam" id="PF08279">
    <property type="entry name" value="HTH_11"/>
    <property type="match status" value="1"/>
</dbReference>
<name>A0ABS6TCM5_9ENTE</name>
<evidence type="ECO:0000256" key="2">
    <source>
        <dbReference type="ARBA" id="ARBA00023163"/>
    </source>
</evidence>
<dbReference type="InterPro" id="IPR011608">
    <property type="entry name" value="PRD"/>
</dbReference>
<dbReference type="PANTHER" id="PTHR30185:SF18">
    <property type="entry name" value="TRANSCRIPTIONAL REGULATOR MTLR"/>
    <property type="match status" value="1"/>
</dbReference>
<dbReference type="PANTHER" id="PTHR30185">
    <property type="entry name" value="CRYPTIC BETA-GLUCOSIDE BGL OPERON ANTITERMINATOR"/>
    <property type="match status" value="1"/>
</dbReference>
<proteinExistence type="predicted"/>
<feature type="domain" description="PRD" evidence="4">
    <location>
        <begin position="300"/>
        <end position="407"/>
    </location>
</feature>
<sequence length="617" mass="71374">MQQLSKRELRILLYLLENSEPVTTQKLADEEAVSVRTVKYALDNIRLWLKERRLQLGSKRSQGIWIEVNGSERMKLKSELMAVDRLELFPDQGLRLDRLIIQLSLSKSATTAQELADRLKVSKDTIMNDFVVLEEKLARREMELSRQTGKGFSITGTEREIRLLIEEVLQQGFTDYDIYRIMELLLQGEECDRYEIYSASQTLLQEVFNQAIVSLRELLAVENLDELNYSELLNMLIRVSVAATRIQSENTIGGYQLLQTDQINREELAYQLMSVISAKYHLPLFEDEYRYIYSDTFDSGPQQDVMTLTKEIISQVSENQNYPYSQDPVLLTNLYAHLSLRFTRKQKYVNEYNPFKDEIKANYPSLFAAIEMAVKKEMIDESLLVNDSFIAYIALHFLVSFEKETDSRRVRAVYVCSTGLGVTSLIKQKISEELSNLEVAAFASVLNAQEIVKKKNPDLIISIFPIEGVDRPFVKVHPLPTKEDLRKIQVEIKRILGQDNQKTPNRLGLARGPINHDSAESCSKDLILKGYTVYERLLVLLKDHLIIEYREGFLLHVLLLVHRITFEQQYILEGGHEDQRIMQQKNLVEQIEALFAENNLAINKSEIHALFAYLREE</sequence>
<dbReference type="EMBL" id="JAHUZB010000003">
    <property type="protein sequence ID" value="MBV7390668.1"/>
    <property type="molecule type" value="Genomic_DNA"/>
</dbReference>
<feature type="domain" description="PTS EIIB type-2" evidence="3">
    <location>
        <begin position="410"/>
        <end position="500"/>
    </location>
</feature>
<evidence type="ECO:0000259" key="4">
    <source>
        <dbReference type="PROSITE" id="PS51372"/>
    </source>
</evidence>
<keyword evidence="6" id="KW-1185">Reference proteome</keyword>
<dbReference type="RefSeq" id="WP_218325726.1">
    <property type="nucleotide sequence ID" value="NZ_JAHUZB010000003.1"/>
</dbReference>
<dbReference type="CDD" id="cd05568">
    <property type="entry name" value="PTS_IIB_bgl_like"/>
    <property type="match status" value="1"/>
</dbReference>
<dbReference type="InterPro" id="IPR050661">
    <property type="entry name" value="BglG_antiterminators"/>
</dbReference>
<dbReference type="InterPro" id="IPR013011">
    <property type="entry name" value="PTS_EIIB_2"/>
</dbReference>
<protein>
    <submittedName>
        <fullName evidence="5">HTH domain-containing protein</fullName>
    </submittedName>
</protein>
<dbReference type="Pfam" id="PF00874">
    <property type="entry name" value="PRD"/>
    <property type="match status" value="1"/>
</dbReference>
<accession>A0ABS6TCM5</accession>
<dbReference type="InterPro" id="IPR013196">
    <property type="entry name" value="HTH_11"/>
</dbReference>